<name>A0A2M9ZGC5_9LEPT</name>
<protein>
    <submittedName>
        <fullName evidence="2">Transcriptional regulator</fullName>
    </submittedName>
</protein>
<dbReference type="RefSeq" id="WP_100757925.1">
    <property type="nucleotide sequence ID" value="NZ_NPDT01000001.1"/>
</dbReference>
<accession>A0A2M9ZGC5</accession>
<gene>
    <name evidence="2" type="ORF">CH371_05215</name>
</gene>
<evidence type="ECO:0000313" key="2">
    <source>
        <dbReference type="EMBL" id="PJZ67424.1"/>
    </source>
</evidence>
<organism evidence="2 3">
    <name type="scientific">Leptospira wolffii</name>
    <dbReference type="NCBI Taxonomy" id="409998"/>
    <lineage>
        <taxon>Bacteria</taxon>
        <taxon>Pseudomonadati</taxon>
        <taxon>Spirochaetota</taxon>
        <taxon>Spirochaetia</taxon>
        <taxon>Leptospirales</taxon>
        <taxon>Leptospiraceae</taxon>
        <taxon>Leptospira</taxon>
    </lineage>
</organism>
<dbReference type="Pfam" id="PF01381">
    <property type="entry name" value="HTH_3"/>
    <property type="match status" value="1"/>
</dbReference>
<dbReference type="Proteomes" id="UP000231912">
    <property type="component" value="Unassembled WGS sequence"/>
</dbReference>
<evidence type="ECO:0000313" key="3">
    <source>
        <dbReference type="Proteomes" id="UP000231912"/>
    </source>
</evidence>
<dbReference type="SMART" id="SM00530">
    <property type="entry name" value="HTH_XRE"/>
    <property type="match status" value="1"/>
</dbReference>
<dbReference type="EMBL" id="NPDT01000001">
    <property type="protein sequence ID" value="PJZ67424.1"/>
    <property type="molecule type" value="Genomic_DNA"/>
</dbReference>
<dbReference type="InterPro" id="IPR001387">
    <property type="entry name" value="Cro/C1-type_HTH"/>
</dbReference>
<feature type="domain" description="HTH cro/C1-type" evidence="1">
    <location>
        <begin position="17"/>
        <end position="71"/>
    </location>
</feature>
<proteinExistence type="predicted"/>
<dbReference type="InterPro" id="IPR010982">
    <property type="entry name" value="Lambda_DNA-bd_dom_sf"/>
</dbReference>
<reference evidence="2 3" key="1">
    <citation type="submission" date="2017-07" db="EMBL/GenBank/DDBJ databases">
        <title>Leptospira spp. isolated from tropical soils.</title>
        <authorList>
            <person name="Thibeaux R."/>
            <person name="Iraola G."/>
            <person name="Ferres I."/>
            <person name="Bierque E."/>
            <person name="Girault D."/>
            <person name="Soupe-Gilbert M.-E."/>
            <person name="Picardeau M."/>
            <person name="Goarant C."/>
        </authorList>
    </citation>
    <scope>NUCLEOTIDE SEQUENCE [LARGE SCALE GENOMIC DNA]</scope>
    <source>
        <strain evidence="2 3">FH2-C-A2</strain>
    </source>
</reference>
<dbReference type="GO" id="GO:0003677">
    <property type="term" value="F:DNA binding"/>
    <property type="evidence" value="ECO:0007669"/>
    <property type="project" value="InterPro"/>
</dbReference>
<evidence type="ECO:0000259" key="1">
    <source>
        <dbReference type="PROSITE" id="PS50943"/>
    </source>
</evidence>
<comment type="caution">
    <text evidence="2">The sequence shown here is derived from an EMBL/GenBank/DDBJ whole genome shotgun (WGS) entry which is preliminary data.</text>
</comment>
<dbReference type="AlphaFoldDB" id="A0A2M9ZGC5"/>
<dbReference type="SUPFAM" id="SSF47413">
    <property type="entry name" value="lambda repressor-like DNA-binding domains"/>
    <property type="match status" value="1"/>
</dbReference>
<dbReference type="Gene3D" id="1.10.260.40">
    <property type="entry name" value="lambda repressor-like DNA-binding domains"/>
    <property type="match status" value="1"/>
</dbReference>
<dbReference type="CDD" id="cd00093">
    <property type="entry name" value="HTH_XRE"/>
    <property type="match status" value="1"/>
</dbReference>
<dbReference type="PROSITE" id="PS50943">
    <property type="entry name" value="HTH_CROC1"/>
    <property type="match status" value="1"/>
</dbReference>
<sequence length="97" mass="11325">MAKSIFTEEYKAFQKLLRKAREESGLTQTDVANALKAPQSFISKVEAGDRRIDVIEFWNLAKLYRKPVEFFFRFEEKETSKSRSKTLKVASSKKKSR</sequence>